<evidence type="ECO:0000313" key="2">
    <source>
        <dbReference type="Proteomes" id="UP001165121"/>
    </source>
</evidence>
<organism evidence="1 2">
    <name type="scientific">Phytophthora fragariaefolia</name>
    <dbReference type="NCBI Taxonomy" id="1490495"/>
    <lineage>
        <taxon>Eukaryota</taxon>
        <taxon>Sar</taxon>
        <taxon>Stramenopiles</taxon>
        <taxon>Oomycota</taxon>
        <taxon>Peronosporomycetes</taxon>
        <taxon>Peronosporales</taxon>
        <taxon>Peronosporaceae</taxon>
        <taxon>Phytophthora</taxon>
    </lineage>
</organism>
<proteinExistence type="predicted"/>
<dbReference type="AlphaFoldDB" id="A0A9W7CXW3"/>
<evidence type="ECO:0000313" key="1">
    <source>
        <dbReference type="EMBL" id="GMF44855.1"/>
    </source>
</evidence>
<dbReference type="OrthoDB" id="2100592at2759"/>
<protein>
    <submittedName>
        <fullName evidence="1">Unnamed protein product</fullName>
    </submittedName>
</protein>
<dbReference type="EMBL" id="BSXT01001735">
    <property type="protein sequence ID" value="GMF44855.1"/>
    <property type="molecule type" value="Genomic_DNA"/>
</dbReference>
<name>A0A9W7CXW3_9STRA</name>
<sequence length="126" mass="13956">MMSLPRSTTLRRDPSDVDIEATEWEVSPEDLLHLSLLHESCVTDTNVILPWQYGSPGHQGPHGVASNAQEVIREDDPDVLQKLRQCPEVDIFLPIGLHGNGYCEDAVAYAKCALLVLISSWCIVAF</sequence>
<keyword evidence="2" id="KW-1185">Reference proteome</keyword>
<gene>
    <name evidence="1" type="ORF">Pfra01_001582800</name>
</gene>
<comment type="caution">
    <text evidence="1">The sequence shown here is derived from an EMBL/GenBank/DDBJ whole genome shotgun (WGS) entry which is preliminary data.</text>
</comment>
<dbReference type="Proteomes" id="UP001165121">
    <property type="component" value="Unassembled WGS sequence"/>
</dbReference>
<accession>A0A9W7CXW3</accession>
<reference evidence="1" key="1">
    <citation type="submission" date="2023-04" db="EMBL/GenBank/DDBJ databases">
        <title>Phytophthora fragariaefolia NBRC 109709.</title>
        <authorList>
            <person name="Ichikawa N."/>
            <person name="Sato H."/>
            <person name="Tonouchi N."/>
        </authorList>
    </citation>
    <scope>NUCLEOTIDE SEQUENCE</scope>
    <source>
        <strain evidence="1">NBRC 109709</strain>
    </source>
</reference>